<protein>
    <submittedName>
        <fullName evidence="1">Uncharacterized protein</fullName>
    </submittedName>
</protein>
<reference evidence="1 2" key="1">
    <citation type="submission" date="2019-07" db="EMBL/GenBank/DDBJ databases">
        <title>Whole genome shotgun sequence of Microvirga aerophila NBRC 106136.</title>
        <authorList>
            <person name="Hosoyama A."/>
            <person name="Uohara A."/>
            <person name="Ohji S."/>
            <person name="Ichikawa N."/>
        </authorList>
    </citation>
    <scope>NUCLEOTIDE SEQUENCE [LARGE SCALE GENOMIC DNA]</scope>
    <source>
        <strain evidence="1 2">NBRC 106136</strain>
    </source>
</reference>
<sequence length="56" mass="6040">MNESFPVTAIQRRFESLKFAGMTFAGVTDALIAKGLLGGEGKFLHLTPSGQSRAQR</sequence>
<organism evidence="1 2">
    <name type="scientific">Microvirga aerophila</name>
    <dbReference type="NCBI Taxonomy" id="670291"/>
    <lineage>
        <taxon>Bacteria</taxon>
        <taxon>Pseudomonadati</taxon>
        <taxon>Pseudomonadota</taxon>
        <taxon>Alphaproteobacteria</taxon>
        <taxon>Hyphomicrobiales</taxon>
        <taxon>Methylobacteriaceae</taxon>
        <taxon>Microvirga</taxon>
    </lineage>
</organism>
<dbReference type="AlphaFoldDB" id="A0A512C4J7"/>
<dbReference type="EMBL" id="BJYU01000337">
    <property type="protein sequence ID" value="GEO19154.1"/>
    <property type="molecule type" value="Genomic_DNA"/>
</dbReference>
<keyword evidence="2" id="KW-1185">Reference proteome</keyword>
<dbReference type="Proteomes" id="UP000321085">
    <property type="component" value="Unassembled WGS sequence"/>
</dbReference>
<name>A0A512C4J7_9HYPH</name>
<accession>A0A512C4J7</accession>
<proteinExistence type="predicted"/>
<gene>
    <name evidence="1" type="ORF">MAE02_68500</name>
</gene>
<evidence type="ECO:0000313" key="1">
    <source>
        <dbReference type="EMBL" id="GEO19154.1"/>
    </source>
</evidence>
<evidence type="ECO:0000313" key="2">
    <source>
        <dbReference type="Proteomes" id="UP000321085"/>
    </source>
</evidence>
<comment type="caution">
    <text evidence="1">The sequence shown here is derived from an EMBL/GenBank/DDBJ whole genome shotgun (WGS) entry which is preliminary data.</text>
</comment>